<dbReference type="Pfam" id="PF22785">
    <property type="entry name" value="Tc-R-P"/>
    <property type="match status" value="1"/>
</dbReference>
<feature type="domain" description="Tyrosine specific protein phosphatases" evidence="4">
    <location>
        <begin position="117"/>
        <end position="144"/>
    </location>
</feature>
<dbReference type="InterPro" id="IPR051281">
    <property type="entry name" value="Dual-spec_lipid-protein_phosph"/>
</dbReference>
<proteinExistence type="predicted"/>
<dbReference type="SUPFAM" id="SSF52799">
    <property type="entry name" value="(Phosphotyrosine protein) phosphatases II"/>
    <property type="match status" value="1"/>
</dbReference>
<feature type="domain" description="Phosphatase tensin-type" evidence="5">
    <location>
        <begin position="16"/>
        <end position="314"/>
    </location>
</feature>
<dbReference type="GO" id="GO:0005634">
    <property type="term" value="C:nucleus"/>
    <property type="evidence" value="ECO:0007669"/>
    <property type="project" value="TreeGrafter"/>
</dbReference>
<dbReference type="GO" id="GO:0005886">
    <property type="term" value="C:plasma membrane"/>
    <property type="evidence" value="ECO:0007669"/>
    <property type="project" value="TreeGrafter"/>
</dbReference>
<dbReference type="GO" id="GO:0042995">
    <property type="term" value="C:cell projection"/>
    <property type="evidence" value="ECO:0007669"/>
    <property type="project" value="TreeGrafter"/>
</dbReference>
<dbReference type="EC" id="3.1.3.67" evidence="1"/>
<dbReference type="EMBL" id="KL198094">
    <property type="protein sequence ID" value="KDQ08193.1"/>
    <property type="molecule type" value="Genomic_DNA"/>
</dbReference>
<dbReference type="GO" id="GO:0016314">
    <property type="term" value="F:phosphatidylinositol-3,4,5-trisphosphate 3-phosphatase activity"/>
    <property type="evidence" value="ECO:0007669"/>
    <property type="project" value="UniProtKB-EC"/>
</dbReference>
<dbReference type="GO" id="GO:0043491">
    <property type="term" value="P:phosphatidylinositol 3-kinase/protein kinase B signal transduction"/>
    <property type="evidence" value="ECO:0007669"/>
    <property type="project" value="TreeGrafter"/>
</dbReference>
<dbReference type="STRING" id="930990.A0A067LXS8"/>
<dbReference type="GO" id="GO:0051896">
    <property type="term" value="P:regulation of phosphatidylinositol 3-kinase/protein kinase B signal transduction"/>
    <property type="evidence" value="ECO:0007669"/>
    <property type="project" value="TreeGrafter"/>
</dbReference>
<dbReference type="InterPro" id="IPR000387">
    <property type="entry name" value="Tyr_Pase_dom"/>
</dbReference>
<keyword evidence="7" id="KW-1185">Reference proteome</keyword>
<feature type="compositionally biased region" description="Low complexity" evidence="3">
    <location>
        <begin position="246"/>
        <end position="260"/>
    </location>
</feature>
<dbReference type="GO" id="GO:0004725">
    <property type="term" value="F:protein tyrosine phosphatase activity"/>
    <property type="evidence" value="ECO:0007669"/>
    <property type="project" value="TreeGrafter"/>
</dbReference>
<evidence type="ECO:0000256" key="3">
    <source>
        <dbReference type="SAM" id="MobiDB-lite"/>
    </source>
</evidence>
<protein>
    <recommendedName>
        <fullName evidence="1">phosphatidylinositol-3,4,5-trisphosphate 3-phosphatase</fullName>
        <ecNumber evidence="1">3.1.3.67</ecNumber>
    </recommendedName>
</protein>
<dbReference type="InterPro" id="IPR029021">
    <property type="entry name" value="Prot-tyrosine_phosphatase-like"/>
</dbReference>
<evidence type="ECO:0000256" key="2">
    <source>
        <dbReference type="ARBA" id="ARBA00022801"/>
    </source>
</evidence>
<feature type="region of interest" description="Disordered" evidence="3">
    <location>
        <begin position="192"/>
        <end position="268"/>
    </location>
</feature>
<evidence type="ECO:0000313" key="7">
    <source>
        <dbReference type="Proteomes" id="UP000027195"/>
    </source>
</evidence>
<feature type="region of interest" description="Disordered" evidence="3">
    <location>
        <begin position="490"/>
        <end position="526"/>
    </location>
</feature>
<organism evidence="6 7">
    <name type="scientific">Botryobasidium botryosum (strain FD-172 SS1)</name>
    <dbReference type="NCBI Taxonomy" id="930990"/>
    <lineage>
        <taxon>Eukaryota</taxon>
        <taxon>Fungi</taxon>
        <taxon>Dikarya</taxon>
        <taxon>Basidiomycota</taxon>
        <taxon>Agaricomycotina</taxon>
        <taxon>Agaricomycetes</taxon>
        <taxon>Cantharellales</taxon>
        <taxon>Botryobasidiaceae</taxon>
        <taxon>Botryobasidium</taxon>
    </lineage>
</organism>
<dbReference type="Gene3D" id="3.90.190.10">
    <property type="entry name" value="Protein tyrosine phosphatase superfamily"/>
    <property type="match status" value="1"/>
</dbReference>
<dbReference type="InterPro" id="IPR016130">
    <property type="entry name" value="Tyr_Pase_AS"/>
</dbReference>
<dbReference type="OrthoDB" id="5632at2759"/>
<dbReference type="PANTHER" id="PTHR12305">
    <property type="entry name" value="PHOSPHATASE WITH HOMOLOGY TO TENSIN"/>
    <property type="match status" value="1"/>
</dbReference>
<evidence type="ECO:0000313" key="6">
    <source>
        <dbReference type="EMBL" id="KDQ08193.1"/>
    </source>
</evidence>
<dbReference type="HOGENOM" id="CLU_026170_0_0_1"/>
<dbReference type="InterPro" id="IPR029023">
    <property type="entry name" value="Tensin_phosphatase"/>
</dbReference>
<sequence length="660" mass="73694">MSKYARRIVSWNKARFKDDKLDIDLDACYLTDRLIIMGYPADGLEALYRNNREDARKFLEGRHGDNYWIFNFCPIYENSYQAGYFHNRVSRYPFPDHHAPPLALVALAVREMDQWLSGSPDRIVAVHCKAGKGRSGTLACAYLLTTDHPTPPRLERSYNSKEWAKLRAEKLQKDIATGGTDEWTLVTSDDKHSVVVPPTPTGGLKGDKLPEDDTPENLLQPPNKETIATEKAASASDTELSLSDNVSTVSTSSVVSTKSTPLPGPKGTSLERILALHTSRRMKVSSDQSKQPRGVSIPSQRRFLYYWSLLVSNAAPPGYWDIFPNPVRGGPSTTPKPKPRPKVRLLDVRVRMRETGPKLAAVNALSKIIETTTKAVVGAEERGEGDIWISLSRYDDALIETLEKWEKHTRHPEKGMGKRREGSEVMKWEEGEDHIDELFSDGRWDRGKMVRSFARLAATKKEDVIIEKDEDGGRIRTHILHAFPSKWVHVKTKKGKNGADHKPANDDPPHDDEESELEHHDETDEGGVLLDAGKEVRAKLYFGQVLLGWFWFIPMFHMPPPPSSKLANKSAAEETVHFRLERADLDFALGAGAWIIDVDVSMEWAEDAEGEPPARQTSAESVQGIGTEPKMAQGLMGDILRIVQGEGVETAVKAGQADAD</sequence>
<reference evidence="7" key="1">
    <citation type="journal article" date="2014" name="Proc. Natl. Acad. Sci. U.S.A.">
        <title>Extensive sampling of basidiomycete genomes demonstrates inadequacy of the white-rot/brown-rot paradigm for wood decay fungi.</title>
        <authorList>
            <person name="Riley R."/>
            <person name="Salamov A.A."/>
            <person name="Brown D.W."/>
            <person name="Nagy L.G."/>
            <person name="Floudas D."/>
            <person name="Held B.W."/>
            <person name="Levasseur A."/>
            <person name="Lombard V."/>
            <person name="Morin E."/>
            <person name="Otillar R."/>
            <person name="Lindquist E.A."/>
            <person name="Sun H."/>
            <person name="LaButti K.M."/>
            <person name="Schmutz J."/>
            <person name="Jabbour D."/>
            <person name="Luo H."/>
            <person name="Baker S.E."/>
            <person name="Pisabarro A.G."/>
            <person name="Walton J.D."/>
            <person name="Blanchette R.A."/>
            <person name="Henrissat B."/>
            <person name="Martin F."/>
            <person name="Cullen D."/>
            <person name="Hibbett D.S."/>
            <person name="Grigoriev I.V."/>
        </authorList>
    </citation>
    <scope>NUCLEOTIDE SEQUENCE [LARGE SCALE GENOMIC DNA]</scope>
    <source>
        <strain evidence="7">FD-172 SS1</strain>
    </source>
</reference>
<dbReference type="PANTHER" id="PTHR12305:SF81">
    <property type="entry name" value="PHOSPHATIDYLINOSITOL 3,4,5-TRISPHOSPHATE 3-PHOSPHATASE AND DUAL-SPECIFICITY PROTEIN PHOSPHATASE PTEN"/>
    <property type="match status" value="1"/>
</dbReference>
<name>A0A067LXS8_BOTB1</name>
<feature type="region of interest" description="Disordered" evidence="3">
    <location>
        <begin position="607"/>
        <end position="626"/>
    </location>
</feature>
<gene>
    <name evidence="6" type="ORF">BOTBODRAFT_573223</name>
</gene>
<evidence type="ECO:0000259" key="4">
    <source>
        <dbReference type="PROSITE" id="PS50056"/>
    </source>
</evidence>
<dbReference type="PROSITE" id="PS00383">
    <property type="entry name" value="TYR_PHOSPHATASE_1"/>
    <property type="match status" value="1"/>
</dbReference>
<dbReference type="PROSITE" id="PS50056">
    <property type="entry name" value="TYR_PHOSPHATASE_2"/>
    <property type="match status" value="1"/>
</dbReference>
<dbReference type="GO" id="GO:0046856">
    <property type="term" value="P:phosphatidylinositol dephosphorylation"/>
    <property type="evidence" value="ECO:0007669"/>
    <property type="project" value="TreeGrafter"/>
</dbReference>
<keyword evidence="2" id="KW-0378">Hydrolase</keyword>
<dbReference type="AlphaFoldDB" id="A0A067LXS8"/>
<evidence type="ECO:0000256" key="1">
    <source>
        <dbReference type="ARBA" id="ARBA00013015"/>
    </source>
</evidence>
<dbReference type="PROSITE" id="PS51181">
    <property type="entry name" value="PPASE_TENSIN"/>
    <property type="match status" value="1"/>
</dbReference>
<feature type="compositionally biased region" description="Polar residues" evidence="3">
    <location>
        <begin position="235"/>
        <end position="245"/>
    </location>
</feature>
<dbReference type="GO" id="GO:0005829">
    <property type="term" value="C:cytosol"/>
    <property type="evidence" value="ECO:0007669"/>
    <property type="project" value="TreeGrafter"/>
</dbReference>
<evidence type="ECO:0000259" key="5">
    <source>
        <dbReference type="PROSITE" id="PS51181"/>
    </source>
</evidence>
<accession>A0A067LXS8</accession>
<dbReference type="Proteomes" id="UP000027195">
    <property type="component" value="Unassembled WGS sequence"/>
</dbReference>
<feature type="compositionally biased region" description="Basic and acidic residues" evidence="3">
    <location>
        <begin position="497"/>
        <end position="508"/>
    </location>
</feature>
<dbReference type="GO" id="GO:0048870">
    <property type="term" value="P:cell motility"/>
    <property type="evidence" value="ECO:0007669"/>
    <property type="project" value="TreeGrafter"/>
</dbReference>
<dbReference type="InParanoid" id="A0A067LXS8"/>